<evidence type="ECO:0000313" key="6">
    <source>
        <dbReference type="EMBL" id="QGN40215.1"/>
    </source>
</evidence>
<dbReference type="Gene3D" id="1.10.10.10">
    <property type="entry name" value="Winged helix-like DNA-binding domain superfamily/Winged helix DNA-binding domain"/>
    <property type="match status" value="1"/>
</dbReference>
<dbReference type="OrthoDB" id="196624at2"/>
<comment type="similarity">
    <text evidence="1">Belongs to the LysR transcriptional regulatory family.</text>
</comment>
<keyword evidence="4" id="KW-0804">Transcription</keyword>
<dbReference type="InterPro" id="IPR005119">
    <property type="entry name" value="LysR_subst-bd"/>
</dbReference>
<accession>A0A6B8MQW8</accession>
<feature type="domain" description="HTH lysR-type" evidence="5">
    <location>
        <begin position="3"/>
        <end position="60"/>
    </location>
</feature>
<evidence type="ECO:0000256" key="1">
    <source>
        <dbReference type="ARBA" id="ARBA00009437"/>
    </source>
</evidence>
<dbReference type="PRINTS" id="PR00039">
    <property type="entry name" value="HTHLYSR"/>
</dbReference>
<dbReference type="SUPFAM" id="SSF53850">
    <property type="entry name" value="Periplasmic binding protein-like II"/>
    <property type="match status" value="1"/>
</dbReference>
<sequence length="306" mass="34025">MLINVQALNVIVTIARCGSFSAAAEELHKVPTALSYTVHKLEDELGAKLFQRQGKQLILTEAGRYFIKKGQLILSELGELQHTTRRIASGAETSLSLTLNNIISLQPLYALLKQSEQHFPQTEIQLSIDVHDGVWDALLEKRADIAIGAPNQVVRSGEVLCAEMPAVEWLFAIAPHHPLAAVHRPLQADDLRRYPAICIQDTSVQLEPKVAWQLRGQKALVAADYHSKIAMHLHGLGIGFLPRHFCQRYIDNGSLVSVPVDVSKPPTPLFLAWQNEPPRPCCHWWLTQLQRADVLQGFLTDLSEAG</sequence>
<dbReference type="InterPro" id="IPR036390">
    <property type="entry name" value="WH_DNA-bd_sf"/>
</dbReference>
<dbReference type="GO" id="GO:0003700">
    <property type="term" value="F:DNA-binding transcription factor activity"/>
    <property type="evidence" value="ECO:0007669"/>
    <property type="project" value="InterPro"/>
</dbReference>
<dbReference type="Pfam" id="PF00126">
    <property type="entry name" value="HTH_1"/>
    <property type="match status" value="1"/>
</dbReference>
<protein>
    <submittedName>
        <fullName evidence="6">LysR family transcriptional regulator</fullName>
    </submittedName>
</protein>
<dbReference type="Proteomes" id="UP000427108">
    <property type="component" value="Chromosome"/>
</dbReference>
<evidence type="ECO:0000256" key="2">
    <source>
        <dbReference type="ARBA" id="ARBA00023015"/>
    </source>
</evidence>
<dbReference type="InterPro" id="IPR036388">
    <property type="entry name" value="WH-like_DNA-bd_sf"/>
</dbReference>
<organism evidence="6 7">
    <name type="scientific">Klebsiella oxytoca</name>
    <dbReference type="NCBI Taxonomy" id="571"/>
    <lineage>
        <taxon>Bacteria</taxon>
        <taxon>Pseudomonadati</taxon>
        <taxon>Pseudomonadota</taxon>
        <taxon>Gammaproteobacteria</taxon>
        <taxon>Enterobacterales</taxon>
        <taxon>Enterobacteriaceae</taxon>
        <taxon>Klebsiella/Raoultella group</taxon>
        <taxon>Klebsiella</taxon>
    </lineage>
</organism>
<dbReference type="SUPFAM" id="SSF46785">
    <property type="entry name" value="Winged helix' DNA-binding domain"/>
    <property type="match status" value="1"/>
</dbReference>
<dbReference type="AlphaFoldDB" id="A0A6B8MQW8"/>
<evidence type="ECO:0000256" key="3">
    <source>
        <dbReference type="ARBA" id="ARBA00023125"/>
    </source>
</evidence>
<evidence type="ECO:0000313" key="7">
    <source>
        <dbReference type="Proteomes" id="UP000427108"/>
    </source>
</evidence>
<dbReference type="PANTHER" id="PTHR30126:SF18">
    <property type="entry name" value="LYSR FAMILY TRANSCRIPTIONAL REGULATOR"/>
    <property type="match status" value="1"/>
</dbReference>
<dbReference type="Gene3D" id="3.40.190.290">
    <property type="match status" value="1"/>
</dbReference>
<dbReference type="RefSeq" id="WP_154682430.1">
    <property type="nucleotide sequence ID" value="NZ_CP046115.1"/>
</dbReference>
<dbReference type="PANTHER" id="PTHR30126">
    <property type="entry name" value="HTH-TYPE TRANSCRIPTIONAL REGULATOR"/>
    <property type="match status" value="1"/>
</dbReference>
<dbReference type="InterPro" id="IPR000847">
    <property type="entry name" value="LysR_HTH_N"/>
</dbReference>
<reference evidence="6 7" key="1">
    <citation type="submission" date="2019-11" db="EMBL/GenBank/DDBJ databases">
        <title>Isolation and Application of One Kind of P-Hydroxybenzoic Acid Degrading Bacterium in Mitigating Cropping Obstacle of Cucumber.</title>
        <authorList>
            <person name="Wu F."/>
            <person name="An Y."/>
        </authorList>
    </citation>
    <scope>NUCLEOTIDE SEQUENCE [LARGE SCALE GENOMIC DNA]</scope>
    <source>
        <strain evidence="6 7">P620</strain>
    </source>
</reference>
<keyword evidence="3" id="KW-0238">DNA-binding</keyword>
<dbReference type="GO" id="GO:0000976">
    <property type="term" value="F:transcription cis-regulatory region binding"/>
    <property type="evidence" value="ECO:0007669"/>
    <property type="project" value="TreeGrafter"/>
</dbReference>
<gene>
    <name evidence="6" type="ORF">GJ746_24140</name>
</gene>
<name>A0A6B8MQW8_KLEOX</name>
<evidence type="ECO:0000256" key="4">
    <source>
        <dbReference type="ARBA" id="ARBA00023163"/>
    </source>
</evidence>
<keyword evidence="2" id="KW-0805">Transcription regulation</keyword>
<proteinExistence type="inferred from homology"/>
<dbReference type="Pfam" id="PF03466">
    <property type="entry name" value="LysR_substrate"/>
    <property type="match status" value="1"/>
</dbReference>
<dbReference type="EMBL" id="CP046115">
    <property type="protein sequence ID" value="QGN40215.1"/>
    <property type="molecule type" value="Genomic_DNA"/>
</dbReference>
<dbReference type="FunFam" id="1.10.10.10:FF:000001">
    <property type="entry name" value="LysR family transcriptional regulator"/>
    <property type="match status" value="1"/>
</dbReference>
<dbReference type="PROSITE" id="PS50931">
    <property type="entry name" value="HTH_LYSR"/>
    <property type="match status" value="1"/>
</dbReference>
<evidence type="ECO:0000259" key="5">
    <source>
        <dbReference type="PROSITE" id="PS50931"/>
    </source>
</evidence>